<accession>A0ABX1W2G8</accession>
<evidence type="ECO:0000313" key="1">
    <source>
        <dbReference type="EMBL" id="NNU34422.1"/>
    </source>
</evidence>
<protein>
    <submittedName>
        <fullName evidence="1">Uncharacterized protein</fullName>
    </submittedName>
</protein>
<sequence length="66" mass="7516">MNWLPQLNLRLTYGESGNLSLTASALTKIQYNDPSRSPINLTSVGILSPPDPYLRWEQVKTTERRL</sequence>
<organism evidence="1 2">
    <name type="scientific">Mucilaginibacter humi</name>
    <dbReference type="NCBI Taxonomy" id="2732510"/>
    <lineage>
        <taxon>Bacteria</taxon>
        <taxon>Pseudomonadati</taxon>
        <taxon>Bacteroidota</taxon>
        <taxon>Sphingobacteriia</taxon>
        <taxon>Sphingobacteriales</taxon>
        <taxon>Sphingobacteriaceae</taxon>
        <taxon>Mucilaginibacter</taxon>
    </lineage>
</organism>
<keyword evidence="2" id="KW-1185">Reference proteome</keyword>
<reference evidence="1 2" key="1">
    <citation type="submission" date="2020-05" db="EMBL/GenBank/DDBJ databases">
        <authorList>
            <person name="Khan S.A."/>
            <person name="Jeon C.O."/>
            <person name="Chun B.H."/>
        </authorList>
    </citation>
    <scope>NUCLEOTIDE SEQUENCE [LARGE SCALE GENOMIC DNA]</scope>
    <source>
        <strain evidence="1 2">S1162</strain>
    </source>
</reference>
<comment type="caution">
    <text evidence="1">The sequence shown here is derived from an EMBL/GenBank/DDBJ whole genome shotgun (WGS) entry which is preliminary data.</text>
</comment>
<dbReference type="EMBL" id="JABFCR010000045">
    <property type="protein sequence ID" value="NNU34422.1"/>
    <property type="molecule type" value="Genomic_DNA"/>
</dbReference>
<evidence type="ECO:0000313" key="2">
    <source>
        <dbReference type="Proteomes" id="UP000566071"/>
    </source>
</evidence>
<name>A0ABX1W2G8_9SPHI</name>
<proteinExistence type="predicted"/>
<dbReference type="Proteomes" id="UP000566071">
    <property type="component" value="Unassembled WGS sequence"/>
</dbReference>
<dbReference type="RefSeq" id="WP_175270096.1">
    <property type="nucleotide sequence ID" value="NZ_JABFCR010000045.1"/>
</dbReference>
<gene>
    <name evidence="1" type="ORF">HK413_10290</name>
</gene>